<dbReference type="GO" id="GO:0005737">
    <property type="term" value="C:cytoplasm"/>
    <property type="evidence" value="ECO:0007669"/>
    <property type="project" value="UniProtKB-ARBA"/>
</dbReference>
<dbReference type="PANTHER" id="PTHR19836:SF19">
    <property type="entry name" value="SMALL RIBOSOMAL SUBUNIT PROTEIN US14M"/>
    <property type="match status" value="1"/>
</dbReference>
<proteinExistence type="inferred from homology"/>
<dbReference type="FunFam" id="1.10.287.1480:FF:000001">
    <property type="entry name" value="30S ribosomal protein S14"/>
    <property type="match status" value="1"/>
</dbReference>
<dbReference type="PROSITE" id="PS00527">
    <property type="entry name" value="RIBOSOMAL_S14"/>
    <property type="match status" value="1"/>
</dbReference>
<reference evidence="5" key="1">
    <citation type="journal article" date="2018" name="Genome Biol. Evol.">
        <title>Mitochondrial and Plastid Genomes from Coralline Red Algae Provide Insights into the Incongruent Evolutionary Histories of Organelles.</title>
        <authorList>
            <person name="Lee J."/>
            <person name="Song H.J."/>
            <person name="In Park S."/>
            <person name="Lee Y.M."/>
            <person name="Jeong S.Y."/>
            <person name="Oh Cho T."/>
            <person name="Kim J.H."/>
            <person name="Choi H.G."/>
            <person name="Choi C.G."/>
            <person name="Nelson W.A."/>
            <person name="Fredericq S."/>
            <person name="Bhattacharya D."/>
            <person name="Su Yoon H."/>
        </authorList>
    </citation>
    <scope>NUCLEOTIDE SEQUENCE</scope>
</reference>
<evidence type="ECO:0000256" key="3">
    <source>
        <dbReference type="ARBA" id="ARBA00023274"/>
    </source>
</evidence>
<accession>A0A3G3MHE4</accession>
<dbReference type="SUPFAM" id="SSF57716">
    <property type="entry name" value="Glucocorticoid receptor-like (DNA-binding domain)"/>
    <property type="match status" value="1"/>
</dbReference>
<dbReference type="AlphaFoldDB" id="A0A3G3MHE4"/>
<dbReference type="PANTHER" id="PTHR19836">
    <property type="entry name" value="30S RIBOSOMAL PROTEIN S14"/>
    <property type="match status" value="1"/>
</dbReference>
<dbReference type="InterPro" id="IPR018271">
    <property type="entry name" value="Ribosomal_uS14_CS"/>
</dbReference>
<comment type="similarity">
    <text evidence="1">Belongs to the universal ribosomal protein uS14 family.</text>
</comment>
<keyword evidence="2 5" id="KW-0689">Ribosomal protein</keyword>
<evidence type="ECO:0000256" key="1">
    <source>
        <dbReference type="ARBA" id="ARBA00009083"/>
    </source>
</evidence>
<sequence>MAKQNMIQREVKRQELYKKYKKMREDIKSEIKHTYDFNKQLDLQEKLQQLPRNSSPIRQRQRCWLTGRSRGYYRMFGLSRHVLREMAHQCLLPGIKKASW</sequence>
<evidence type="ECO:0000313" key="5">
    <source>
        <dbReference type="EMBL" id="AYR06243.1"/>
    </source>
</evidence>
<geneLocation type="plastid" evidence="5"/>
<evidence type="ECO:0000256" key="4">
    <source>
        <dbReference type="ARBA" id="ARBA00035247"/>
    </source>
</evidence>
<gene>
    <name evidence="5" type="primary">rps14</name>
</gene>
<dbReference type="HAMAP" id="MF_00537">
    <property type="entry name" value="Ribosomal_uS14_1"/>
    <property type="match status" value="1"/>
</dbReference>
<dbReference type="NCBIfam" id="NF006477">
    <property type="entry name" value="PRK08881.1"/>
    <property type="match status" value="1"/>
</dbReference>
<dbReference type="Pfam" id="PF00253">
    <property type="entry name" value="Ribosomal_S14"/>
    <property type="match status" value="1"/>
</dbReference>
<dbReference type="GO" id="GO:0015935">
    <property type="term" value="C:small ribosomal subunit"/>
    <property type="evidence" value="ECO:0007669"/>
    <property type="project" value="TreeGrafter"/>
</dbReference>
<dbReference type="InterPro" id="IPR023036">
    <property type="entry name" value="Ribosomal_uS14_bac/plastid"/>
</dbReference>
<evidence type="ECO:0000256" key="2">
    <source>
        <dbReference type="ARBA" id="ARBA00022980"/>
    </source>
</evidence>
<protein>
    <recommendedName>
        <fullName evidence="4">Small ribosomal subunit protein uS14c</fullName>
    </recommendedName>
</protein>
<dbReference type="GO" id="GO:0006412">
    <property type="term" value="P:translation"/>
    <property type="evidence" value="ECO:0007669"/>
    <property type="project" value="InterPro"/>
</dbReference>
<dbReference type="EMBL" id="MH281629">
    <property type="protein sequence ID" value="AYR06243.1"/>
    <property type="molecule type" value="Genomic_DNA"/>
</dbReference>
<dbReference type="InterPro" id="IPR001209">
    <property type="entry name" value="Ribosomal_uS14"/>
</dbReference>
<dbReference type="GO" id="GO:0003735">
    <property type="term" value="F:structural constituent of ribosome"/>
    <property type="evidence" value="ECO:0007669"/>
    <property type="project" value="InterPro"/>
</dbReference>
<dbReference type="Gene3D" id="1.10.287.1480">
    <property type="match status" value="1"/>
</dbReference>
<keyword evidence="3" id="KW-0687">Ribonucleoprotein</keyword>
<name>A0A3G3MHE4_9FLOR</name>
<organism evidence="5">
    <name type="scientific">Renouxia sp</name>
    <dbReference type="NCBI Taxonomy" id="2485823"/>
    <lineage>
        <taxon>Eukaryota</taxon>
        <taxon>Rhodophyta</taxon>
        <taxon>Florideophyceae</taxon>
        <taxon>Corallinophycidae</taxon>
        <taxon>Rhodogorgonales</taxon>
        <taxon>Rhodogorgonaceae</taxon>
        <taxon>Renouxia</taxon>
    </lineage>
</organism>
<keyword evidence="5" id="KW-0934">Plastid</keyword>